<keyword evidence="7" id="KW-0158">Chromosome</keyword>
<dbReference type="GO" id="GO:0042729">
    <property type="term" value="C:DASH complex"/>
    <property type="evidence" value="ECO:0007669"/>
    <property type="project" value="InterPro"/>
</dbReference>
<dbReference type="KEGG" id="pno:SNOG_15929"/>
<evidence type="ECO:0000256" key="1">
    <source>
        <dbReference type="ARBA" id="ARBA00001974"/>
    </source>
</evidence>
<evidence type="ECO:0000256" key="6">
    <source>
        <dbReference type="ARBA" id="ARBA00009347"/>
    </source>
</evidence>
<comment type="similarity">
    <text evidence="6">Belongs to the acyl-CoA dehydrogenase family.</text>
</comment>
<evidence type="ECO:0000256" key="3">
    <source>
        <dbReference type="ARBA" id="ARBA00004186"/>
    </source>
</evidence>
<evidence type="ECO:0000256" key="14">
    <source>
        <dbReference type="ARBA" id="ARBA00022829"/>
    </source>
</evidence>
<keyword evidence="12" id="KW-0498">Mitosis</keyword>
<dbReference type="InterPro" id="IPR013966">
    <property type="entry name" value="Spc34"/>
</dbReference>
<keyword evidence="13" id="KW-0274">FAD</keyword>
<dbReference type="Pfam" id="PF02771">
    <property type="entry name" value="Acyl-CoA_dh_N"/>
    <property type="match status" value="1"/>
</dbReference>
<dbReference type="Gene3D" id="1.20.140.10">
    <property type="entry name" value="Butyryl-CoA Dehydrogenase, subunit A, domain 3"/>
    <property type="match status" value="1"/>
</dbReference>
<sequence>MSLLDAHLEQISFCAASIAELKWHTDPSASANRRNTIFNANGAGASISGGGANAVRAPRRNTAVAAVLGNNLVERIRRGGGGGAGSGLGYRKYDGNNKNEVDVESLLEGAEKLLGVYPIPGAQEKIAAMRQRHAQVTASIDYYEERLEQQTSEFSRLNRNRDFLDEIEDAEEEPPEAPPLSEENLRREEEEMKQLERKKRELEDRLRANAKAFAQTVLSTAPKLYSALPTQNERFRSTLPIYQDAVRSGLIKGQIPISLGGTSNGLLDAAIVVEEFHAVEPSTAITILGTGLGLTPLILAGSKAQHEKFLSPFLKQEGEMLASFMHSEPGGTANWLEKGAPGLQTTAYREGDEWIVNGEKLWTTNSGGWDSHGADLACLVCREVPTTPSPQDPDIDPSSKILILLLTRADIATNPPSAYTILSTPALSGHKSTNGPHTSFTSFRLPHANLLAPPGAGAHVVERTFGTSAALVGAMSVGVMRHAFTLALAFCTRETRGGNSPIISRQAVSDRLVDAKCSIDAARALVWKAMGALESPDDRISWDSRLELACEAKVWCSEQAVGAVQTCMSVVGISSYAEDMGLGAILADAACLPLFDGGNVGVRRRQIEEIMRREGYEPWKATFG</sequence>
<dbReference type="Gene3D" id="1.10.540.10">
    <property type="entry name" value="Acyl-CoA dehydrogenase/oxidase, N-terminal domain"/>
    <property type="match status" value="1"/>
</dbReference>
<keyword evidence="20" id="KW-0137">Centromere</keyword>
<evidence type="ECO:0000256" key="15">
    <source>
        <dbReference type="ARBA" id="ARBA00022838"/>
    </source>
</evidence>
<evidence type="ECO:0000256" key="13">
    <source>
        <dbReference type="ARBA" id="ARBA00022827"/>
    </source>
</evidence>
<comment type="subcellular location">
    <subcellularLocation>
        <location evidence="4">Chromosome</location>
        <location evidence="4">Centromere</location>
        <location evidence="4">Kinetochore</location>
    </subcellularLocation>
    <subcellularLocation>
        <location evidence="3">Cytoplasm</location>
        <location evidence="3">Cytoskeleton</location>
        <location evidence="3">Spindle</location>
    </subcellularLocation>
    <subcellularLocation>
        <location evidence="2">Nucleus</location>
    </subcellularLocation>
</comment>
<feature type="region of interest" description="Disordered" evidence="23">
    <location>
        <begin position="167"/>
        <end position="187"/>
    </location>
</feature>
<evidence type="ECO:0000256" key="11">
    <source>
        <dbReference type="ARBA" id="ARBA00022701"/>
    </source>
</evidence>
<evidence type="ECO:0000256" key="16">
    <source>
        <dbReference type="ARBA" id="ARBA00023054"/>
    </source>
</evidence>
<organism evidence="26 27">
    <name type="scientific">Phaeosphaeria nodorum (strain SN15 / ATCC MYA-4574 / FGSC 10173)</name>
    <name type="common">Glume blotch fungus</name>
    <name type="synonym">Parastagonospora nodorum</name>
    <dbReference type="NCBI Taxonomy" id="321614"/>
    <lineage>
        <taxon>Eukaryota</taxon>
        <taxon>Fungi</taxon>
        <taxon>Dikarya</taxon>
        <taxon>Ascomycota</taxon>
        <taxon>Pezizomycotina</taxon>
        <taxon>Dothideomycetes</taxon>
        <taxon>Pleosporomycetidae</taxon>
        <taxon>Pleosporales</taxon>
        <taxon>Pleosporineae</taxon>
        <taxon>Phaeosphaeriaceae</taxon>
        <taxon>Parastagonospora</taxon>
    </lineage>
</organism>
<feature type="domain" description="Acyl-CoA dehydrogenase/oxidase C-terminal" evidence="24">
    <location>
        <begin position="455"/>
        <end position="609"/>
    </location>
</feature>
<dbReference type="Pfam" id="PF00441">
    <property type="entry name" value="Acyl-CoA_dh_1"/>
    <property type="match status" value="1"/>
</dbReference>
<dbReference type="GO" id="GO:0050660">
    <property type="term" value="F:flavin adenine dinucleotide binding"/>
    <property type="evidence" value="ECO:0007669"/>
    <property type="project" value="InterPro"/>
</dbReference>
<evidence type="ECO:0000313" key="26">
    <source>
        <dbReference type="EMBL" id="EAT76767.2"/>
    </source>
</evidence>
<proteinExistence type="inferred from homology"/>
<dbReference type="GeneID" id="5982992"/>
<keyword evidence="17" id="KW-0206">Cytoskeleton</keyword>
<dbReference type="InterPro" id="IPR009100">
    <property type="entry name" value="AcylCoA_DH/oxidase_NM_dom_sf"/>
</dbReference>
<evidence type="ECO:0000256" key="17">
    <source>
        <dbReference type="ARBA" id="ARBA00023212"/>
    </source>
</evidence>
<dbReference type="InterPro" id="IPR036250">
    <property type="entry name" value="AcylCo_DH-like_C"/>
</dbReference>
<dbReference type="CDD" id="cd00567">
    <property type="entry name" value="ACAD"/>
    <property type="match status" value="1"/>
</dbReference>
<dbReference type="SUPFAM" id="SSF56645">
    <property type="entry name" value="Acyl-CoA dehydrogenase NM domain-like"/>
    <property type="match status" value="1"/>
</dbReference>
<gene>
    <name evidence="26" type="ORF">SNOG_15929</name>
</gene>
<dbReference type="AlphaFoldDB" id="Q0TXB8"/>
<dbReference type="HOGENOM" id="CLU_426981_0_0_1"/>
<keyword evidence="14" id="KW-0159">Chromosome partition</keyword>
<evidence type="ECO:0000313" key="27">
    <source>
        <dbReference type="Proteomes" id="UP000001055"/>
    </source>
</evidence>
<dbReference type="STRING" id="321614.Q0TXB8"/>
<evidence type="ECO:0000256" key="4">
    <source>
        <dbReference type="ARBA" id="ARBA00004629"/>
    </source>
</evidence>
<dbReference type="InParanoid" id="Q0TXB8"/>
<keyword evidence="18" id="KW-0539">Nucleus</keyword>
<dbReference type="InterPro" id="IPR013786">
    <property type="entry name" value="AcylCoA_DH/ox_N"/>
</dbReference>
<dbReference type="GO" id="GO:0008608">
    <property type="term" value="P:attachment of spindle microtubules to kinetochore"/>
    <property type="evidence" value="ECO:0007669"/>
    <property type="project" value="InterPro"/>
</dbReference>
<keyword evidence="16" id="KW-0175">Coiled coil</keyword>
<evidence type="ECO:0000256" key="22">
    <source>
        <dbReference type="ARBA" id="ARBA00044346"/>
    </source>
</evidence>
<dbReference type="PANTHER" id="PTHR43884:SF12">
    <property type="entry name" value="ISOVALERYL-COA DEHYDROGENASE, MITOCHONDRIAL-RELATED"/>
    <property type="match status" value="1"/>
</dbReference>
<dbReference type="GO" id="GO:0033539">
    <property type="term" value="P:fatty acid beta-oxidation using acyl-CoA dehydrogenase"/>
    <property type="evidence" value="ECO:0000318"/>
    <property type="project" value="GO_Central"/>
</dbReference>
<evidence type="ECO:0000256" key="8">
    <source>
        <dbReference type="ARBA" id="ARBA00022490"/>
    </source>
</evidence>
<evidence type="ECO:0000256" key="19">
    <source>
        <dbReference type="ARBA" id="ARBA00023306"/>
    </source>
</evidence>
<keyword evidence="8" id="KW-0963">Cytoplasm</keyword>
<evidence type="ECO:0000256" key="18">
    <source>
        <dbReference type="ARBA" id="ARBA00023242"/>
    </source>
</evidence>
<keyword evidence="10" id="KW-0285">Flavoprotein</keyword>
<dbReference type="Proteomes" id="UP000001055">
    <property type="component" value="Unassembled WGS sequence"/>
</dbReference>
<accession>Q0TXB8</accession>
<evidence type="ECO:0000259" key="24">
    <source>
        <dbReference type="Pfam" id="PF00441"/>
    </source>
</evidence>
<name>Q0TXB8_PHANO</name>
<evidence type="ECO:0000259" key="25">
    <source>
        <dbReference type="Pfam" id="PF02771"/>
    </source>
</evidence>
<dbReference type="Pfam" id="PF08657">
    <property type="entry name" value="DASH_Spc34"/>
    <property type="match status" value="1"/>
</dbReference>
<dbReference type="SUPFAM" id="SSF47203">
    <property type="entry name" value="Acyl-CoA dehydrogenase C-terminal domain-like"/>
    <property type="match status" value="1"/>
</dbReference>
<evidence type="ECO:0000256" key="23">
    <source>
        <dbReference type="SAM" id="MobiDB-lite"/>
    </source>
</evidence>
<dbReference type="PANTHER" id="PTHR43884">
    <property type="entry name" value="ACYL-COA DEHYDROGENASE"/>
    <property type="match status" value="1"/>
</dbReference>
<evidence type="ECO:0000256" key="9">
    <source>
        <dbReference type="ARBA" id="ARBA00022618"/>
    </source>
</evidence>
<dbReference type="InterPro" id="IPR009075">
    <property type="entry name" value="AcylCo_DH/oxidase_C"/>
</dbReference>
<comment type="similarity">
    <text evidence="5">Belongs to the DASH complex SPC34 family.</text>
</comment>
<evidence type="ECO:0000256" key="10">
    <source>
        <dbReference type="ARBA" id="ARBA00022630"/>
    </source>
</evidence>
<dbReference type="Gene3D" id="2.40.110.10">
    <property type="entry name" value="Butyryl-CoA Dehydrogenase, subunit A, domain 2"/>
    <property type="match status" value="1"/>
</dbReference>
<evidence type="ECO:0000256" key="20">
    <source>
        <dbReference type="ARBA" id="ARBA00023328"/>
    </source>
</evidence>
<dbReference type="GO" id="GO:0016937">
    <property type="term" value="F:short-chain fatty acyl-CoA dehydrogenase activity"/>
    <property type="evidence" value="ECO:0000318"/>
    <property type="project" value="GO_Central"/>
</dbReference>
<protein>
    <recommendedName>
        <fullName evidence="21">DASH complex subunit SPC34</fullName>
    </recommendedName>
    <alternativeName>
        <fullName evidence="22">Outer kinetochore protein SPC34</fullName>
    </alternativeName>
</protein>
<dbReference type="GO" id="GO:0051301">
    <property type="term" value="P:cell division"/>
    <property type="evidence" value="ECO:0007669"/>
    <property type="project" value="UniProtKB-KW"/>
</dbReference>
<evidence type="ECO:0000256" key="7">
    <source>
        <dbReference type="ARBA" id="ARBA00022454"/>
    </source>
</evidence>
<dbReference type="RefSeq" id="XP_001806062.1">
    <property type="nucleotide sequence ID" value="XM_001806010.1"/>
</dbReference>
<dbReference type="eggNOG" id="KOG0140">
    <property type="taxonomic scope" value="Eukaryota"/>
</dbReference>
<feature type="domain" description="Acyl-CoA dehydrogenase/oxidase N-terminal" evidence="25">
    <location>
        <begin position="203"/>
        <end position="316"/>
    </location>
</feature>
<dbReference type="VEuPathDB" id="FungiDB:JI435_309510"/>
<keyword evidence="19" id="KW-0131">Cell cycle</keyword>
<dbReference type="GO" id="GO:0046359">
    <property type="term" value="P:butyrate catabolic process"/>
    <property type="evidence" value="ECO:0000318"/>
    <property type="project" value="GO_Central"/>
</dbReference>
<keyword evidence="9" id="KW-0132">Cell division</keyword>
<dbReference type="EMBL" id="CH445365">
    <property type="protein sequence ID" value="EAT76767.2"/>
    <property type="molecule type" value="Genomic_DNA"/>
</dbReference>
<dbReference type="InterPro" id="IPR046373">
    <property type="entry name" value="Acyl-CoA_Oxase/DH_mid-dom_sf"/>
</dbReference>
<dbReference type="GO" id="GO:0005876">
    <property type="term" value="C:spindle microtubule"/>
    <property type="evidence" value="ECO:0007669"/>
    <property type="project" value="InterPro"/>
</dbReference>
<keyword evidence="11" id="KW-0493">Microtubule</keyword>
<evidence type="ECO:0000256" key="2">
    <source>
        <dbReference type="ARBA" id="ARBA00004123"/>
    </source>
</evidence>
<evidence type="ECO:0000256" key="5">
    <source>
        <dbReference type="ARBA" id="ARBA00008491"/>
    </source>
</evidence>
<evidence type="ECO:0000256" key="12">
    <source>
        <dbReference type="ARBA" id="ARBA00022776"/>
    </source>
</evidence>
<reference evidence="27" key="1">
    <citation type="journal article" date="2007" name="Plant Cell">
        <title>Dothideomycete-plant interactions illuminated by genome sequencing and EST analysis of the wheat pathogen Stagonospora nodorum.</title>
        <authorList>
            <person name="Hane J.K."/>
            <person name="Lowe R.G."/>
            <person name="Solomon P.S."/>
            <person name="Tan K.C."/>
            <person name="Schoch C.L."/>
            <person name="Spatafora J.W."/>
            <person name="Crous P.W."/>
            <person name="Kodira C."/>
            <person name="Birren B.W."/>
            <person name="Galagan J.E."/>
            <person name="Torriani S.F."/>
            <person name="McDonald B.A."/>
            <person name="Oliver R.P."/>
        </authorList>
    </citation>
    <scope>NUCLEOTIDE SEQUENCE [LARGE SCALE GENOMIC DNA]</scope>
    <source>
        <strain evidence="27">SN15 / ATCC MYA-4574 / FGSC 10173</strain>
    </source>
</reference>
<comment type="cofactor">
    <cofactor evidence="1">
        <name>FAD</name>
        <dbReference type="ChEBI" id="CHEBI:57692"/>
    </cofactor>
</comment>
<dbReference type="InterPro" id="IPR037069">
    <property type="entry name" value="AcylCoA_DH/ox_N_sf"/>
</dbReference>
<evidence type="ECO:0000256" key="21">
    <source>
        <dbReference type="ARBA" id="ARBA00044112"/>
    </source>
</evidence>
<keyword evidence="15" id="KW-0995">Kinetochore</keyword>